<evidence type="ECO:0000256" key="4">
    <source>
        <dbReference type="ARBA" id="ARBA00022990"/>
    </source>
</evidence>
<organism evidence="6 7">
    <name type="scientific">Phoenicopterus ruber ruber</name>
    <dbReference type="NCBI Taxonomy" id="9218"/>
    <lineage>
        <taxon>Eukaryota</taxon>
        <taxon>Metazoa</taxon>
        <taxon>Chordata</taxon>
        <taxon>Craniata</taxon>
        <taxon>Vertebrata</taxon>
        <taxon>Euteleostomi</taxon>
        <taxon>Archelosauria</taxon>
        <taxon>Archosauria</taxon>
        <taxon>Dinosauria</taxon>
        <taxon>Saurischia</taxon>
        <taxon>Theropoda</taxon>
        <taxon>Coelurosauria</taxon>
        <taxon>Aves</taxon>
        <taxon>Neognathae</taxon>
        <taxon>Neoaves</taxon>
        <taxon>Mirandornithes</taxon>
        <taxon>Phoenicopteriformes</taxon>
        <taxon>Phoenicopteridae</taxon>
        <taxon>Phoenicopterus</taxon>
    </lineage>
</organism>
<evidence type="ECO:0000256" key="1">
    <source>
        <dbReference type="ARBA" id="ARBA00008702"/>
    </source>
</evidence>
<comment type="similarity">
    <text evidence="1 5">Belongs to the avian keratin family.</text>
</comment>
<name>A0A091U2C6_PHORB</name>
<dbReference type="GO" id="GO:0005882">
    <property type="term" value="C:intermediate filament"/>
    <property type="evidence" value="ECO:0007669"/>
    <property type="project" value="UniProtKB-KW"/>
</dbReference>
<dbReference type="InterPro" id="IPR003461">
    <property type="entry name" value="Keratin"/>
</dbReference>
<evidence type="ECO:0000256" key="2">
    <source>
        <dbReference type="ARBA" id="ARBA00011806"/>
    </source>
</evidence>
<dbReference type="PANTHER" id="PTHR31203">
    <property type="entry name" value="BETA-KERATIN-RELATED PROTEIN-RELATED"/>
    <property type="match status" value="1"/>
</dbReference>
<dbReference type="PANTHER" id="PTHR31203:SF1">
    <property type="entry name" value="BETA-KERATIN-RELATED PROTEIN-RELATED"/>
    <property type="match status" value="1"/>
</dbReference>
<accession>A0A091U2C6</accession>
<evidence type="ECO:0000313" key="7">
    <source>
        <dbReference type="Proteomes" id="UP000053700"/>
    </source>
</evidence>
<dbReference type="Pfam" id="PF02422">
    <property type="entry name" value="Keratin"/>
    <property type="match status" value="1"/>
</dbReference>
<comment type="subunit">
    <text evidence="2 5">The avian keratins (F-ker, S-ker, C-ker and B-ker) are a complex mixture of very similar polypeptides.</text>
</comment>
<reference evidence="6 7" key="1">
    <citation type="submission" date="2014-04" db="EMBL/GenBank/DDBJ databases">
        <title>Genome evolution of avian class.</title>
        <authorList>
            <person name="Zhang G."/>
            <person name="Li C."/>
        </authorList>
    </citation>
    <scope>NUCLEOTIDE SEQUENCE [LARGE SCALE GENOMIC DNA]</scope>
    <source>
        <strain evidence="6">BGI_N337</strain>
    </source>
</reference>
<sequence length="84" mass="8827">MSCYDQCLPCLPCWPCSQTPLANSCTEPCVRQCQDSTIGIEPSPTSGCPPPPMVVPLPSPILSFFPQTTTVGPSTSAAVSSILR</sequence>
<feature type="non-terminal residue" evidence="6">
    <location>
        <position position="84"/>
    </location>
</feature>
<dbReference type="EMBL" id="KK410939">
    <property type="protein sequence ID" value="KFQ84010.1"/>
    <property type="molecule type" value="Genomic_DNA"/>
</dbReference>
<dbReference type="Proteomes" id="UP000053700">
    <property type="component" value="Unassembled WGS sequence"/>
</dbReference>
<protein>
    <recommendedName>
        <fullName evidence="5">Keratin</fullName>
    </recommendedName>
</protein>
<keyword evidence="7" id="KW-1185">Reference proteome</keyword>
<dbReference type="GO" id="GO:0005200">
    <property type="term" value="F:structural constituent of cytoskeleton"/>
    <property type="evidence" value="ECO:0007669"/>
    <property type="project" value="InterPro"/>
</dbReference>
<keyword evidence="4" id="KW-0007">Acetylation</keyword>
<keyword evidence="3 5" id="KW-0416">Keratin</keyword>
<proteinExistence type="inferred from homology"/>
<gene>
    <name evidence="6" type="ORF">N337_08002</name>
</gene>
<evidence type="ECO:0000256" key="3">
    <source>
        <dbReference type="ARBA" id="ARBA00022744"/>
    </source>
</evidence>
<evidence type="ECO:0000256" key="5">
    <source>
        <dbReference type="RuleBase" id="RU364002"/>
    </source>
</evidence>
<dbReference type="AlphaFoldDB" id="A0A091U2C6"/>
<evidence type="ECO:0000313" key="6">
    <source>
        <dbReference type="EMBL" id="KFQ84010.1"/>
    </source>
</evidence>